<gene>
    <name evidence="1" type="ORF">SAMN05660293_00684</name>
</gene>
<dbReference type="InterPro" id="IPR009241">
    <property type="entry name" value="HigB-like"/>
</dbReference>
<organism evidence="1 2">
    <name type="scientific">Dyadobacter psychrophilus</name>
    <dbReference type="NCBI Taxonomy" id="651661"/>
    <lineage>
        <taxon>Bacteria</taxon>
        <taxon>Pseudomonadati</taxon>
        <taxon>Bacteroidota</taxon>
        <taxon>Cytophagia</taxon>
        <taxon>Cytophagales</taxon>
        <taxon>Spirosomataceae</taxon>
        <taxon>Dyadobacter</taxon>
    </lineage>
</organism>
<evidence type="ECO:0000313" key="2">
    <source>
        <dbReference type="Proteomes" id="UP000190897"/>
    </source>
</evidence>
<accession>A0A1T5BXA5</accession>
<proteinExistence type="predicted"/>
<dbReference type="Pfam" id="PF05973">
    <property type="entry name" value="Gp49"/>
    <property type="match status" value="1"/>
</dbReference>
<dbReference type="Proteomes" id="UP000190897">
    <property type="component" value="Unassembled WGS sequence"/>
</dbReference>
<keyword evidence="2" id="KW-1185">Reference proteome</keyword>
<evidence type="ECO:0000313" key="1">
    <source>
        <dbReference type="EMBL" id="SKB51825.1"/>
    </source>
</evidence>
<dbReference type="EMBL" id="FUZA01000001">
    <property type="protein sequence ID" value="SKB51825.1"/>
    <property type="molecule type" value="Genomic_DNA"/>
</dbReference>
<sequence>MLPDAVKFLEELGMEAREKIYYNITKAQYITDAELFKKLNKHIWEFRTMYQSRAYRLFAFWGEGADDTIVIATHGIMKKSNKTPVKEIEKAENLRRQYLNERR</sequence>
<dbReference type="STRING" id="651661.SAMN05660293_00684"/>
<dbReference type="AlphaFoldDB" id="A0A1T5BXA5"/>
<name>A0A1T5BXA5_9BACT</name>
<protein>
    <submittedName>
        <fullName evidence="1">Phage-related protein</fullName>
    </submittedName>
</protein>
<reference evidence="2" key="1">
    <citation type="submission" date="2017-02" db="EMBL/GenBank/DDBJ databases">
        <authorList>
            <person name="Varghese N."/>
            <person name="Submissions S."/>
        </authorList>
    </citation>
    <scope>NUCLEOTIDE SEQUENCE [LARGE SCALE GENOMIC DNA]</scope>
    <source>
        <strain evidence="2">DSM 22270</strain>
    </source>
</reference>